<dbReference type="Proteomes" id="UP001321249">
    <property type="component" value="Unassembled WGS sequence"/>
</dbReference>
<keyword evidence="1" id="KW-0732">Signal</keyword>
<dbReference type="Proteomes" id="UP001219901">
    <property type="component" value="Chromosome"/>
</dbReference>
<gene>
    <name evidence="2" type="ORF">GKO46_04590</name>
    <name evidence="3" type="ORF">GKO48_04670</name>
</gene>
<organism evidence="3 4">
    <name type="scientific">Candidatus Lucifugimonas marina</name>
    <dbReference type="NCBI Taxonomy" id="3038979"/>
    <lineage>
        <taxon>Bacteria</taxon>
        <taxon>Bacillati</taxon>
        <taxon>Chloroflexota</taxon>
        <taxon>Dehalococcoidia</taxon>
        <taxon>SAR202 cluster</taxon>
        <taxon>Candidatus Lucifugimonadales</taxon>
        <taxon>Candidatus Lucifugimonadaceae</taxon>
        <taxon>Candidatus Lucifugimonas</taxon>
    </lineage>
</organism>
<evidence type="ECO:0000313" key="3">
    <source>
        <dbReference type="EMBL" id="WFG38936.1"/>
    </source>
</evidence>
<evidence type="ECO:0000313" key="5">
    <source>
        <dbReference type="Proteomes" id="UP001321249"/>
    </source>
</evidence>
<dbReference type="PROSITE" id="PS51257">
    <property type="entry name" value="PROKAR_LIPOPROTEIN"/>
    <property type="match status" value="1"/>
</dbReference>
<dbReference type="EMBL" id="WMBE01000001">
    <property type="protein sequence ID" value="MDG0866349.1"/>
    <property type="molecule type" value="Genomic_DNA"/>
</dbReference>
<keyword evidence="4" id="KW-1185">Reference proteome</keyword>
<evidence type="ECO:0000313" key="2">
    <source>
        <dbReference type="EMBL" id="MDG0866349.1"/>
    </source>
</evidence>
<reference evidence="4 5" key="1">
    <citation type="submission" date="2019-11" db="EMBL/GenBank/DDBJ databases">
        <authorList>
            <person name="Cho J.-C."/>
        </authorList>
    </citation>
    <scope>NUCLEOTIDE SEQUENCE [LARGE SCALE GENOMIC DNA]</scope>
    <source>
        <strain evidence="3 4">JH1073</strain>
        <strain evidence="2 5">JH702</strain>
    </source>
</reference>
<dbReference type="AlphaFoldDB" id="A0AAJ5ZF87"/>
<evidence type="ECO:0000313" key="4">
    <source>
        <dbReference type="Proteomes" id="UP001219901"/>
    </source>
</evidence>
<dbReference type="RefSeq" id="WP_342822214.1">
    <property type="nucleotide sequence ID" value="NZ_CP046146.1"/>
</dbReference>
<evidence type="ECO:0008006" key="6">
    <source>
        <dbReference type="Google" id="ProtNLM"/>
    </source>
</evidence>
<protein>
    <recommendedName>
        <fullName evidence="6">Secreted protein</fullName>
    </recommendedName>
</protein>
<name>A0AAJ5ZF87_9CHLR</name>
<reference evidence="3" key="2">
    <citation type="journal article" date="2023" name="Nat. Commun.">
        <title>Cultivation of marine bacteria of the SAR202 clade.</title>
        <authorList>
            <person name="Lim Y."/>
            <person name="Seo J.H."/>
            <person name="Giovannoni S.J."/>
            <person name="Kang I."/>
            <person name="Cho J.C."/>
        </authorList>
    </citation>
    <scope>NUCLEOTIDE SEQUENCE</scope>
    <source>
        <strain evidence="3">JH1073</strain>
    </source>
</reference>
<sequence length="168" mass="18297">MLNKRPTISSQFFVMLVAFIAISTGCVSADTSAVYELADGTATAVSKSGEPTPTPVQKGAPVPASIVSPITATFYEQTTEYRVTLGNPINPGEWNKYEGHFCGDKQVDSDGYRLTWKHPHPPCDKTTNHAEQEIVFRVEVPMYPSPVEVICKYQGAANGVGEPCTWAR</sequence>
<reference evidence="4" key="3">
    <citation type="submission" date="2023-06" db="EMBL/GenBank/DDBJ databases">
        <title>Pangenomics reveal diversification of enzyme families and niche specialization in globally abundant SAR202 bacteria.</title>
        <authorList>
            <person name="Saw J.H.W."/>
        </authorList>
    </citation>
    <scope>NUCLEOTIDE SEQUENCE [LARGE SCALE GENOMIC DNA]</scope>
    <source>
        <strain evidence="4">JH1073</strain>
    </source>
</reference>
<feature type="signal peptide" evidence="1">
    <location>
        <begin position="1"/>
        <end position="29"/>
    </location>
</feature>
<dbReference type="EMBL" id="CP046147">
    <property type="protein sequence ID" value="WFG38936.1"/>
    <property type="molecule type" value="Genomic_DNA"/>
</dbReference>
<evidence type="ECO:0000256" key="1">
    <source>
        <dbReference type="SAM" id="SignalP"/>
    </source>
</evidence>
<accession>A0AAJ5ZF87</accession>
<proteinExistence type="predicted"/>
<feature type="chain" id="PRO_5042571110" description="Secreted protein" evidence="1">
    <location>
        <begin position="30"/>
        <end position="168"/>
    </location>
</feature>